<dbReference type="GO" id="GO:0052810">
    <property type="term" value="F:1-phosphatidylinositol-5-kinase activity"/>
    <property type="evidence" value="ECO:0007669"/>
    <property type="project" value="TreeGrafter"/>
</dbReference>
<dbReference type="WBParaSite" id="ECPE_0001446501-mRNA-1">
    <property type="protein sequence ID" value="ECPE_0001446501-mRNA-1"/>
    <property type="gene ID" value="ECPE_0001446501"/>
</dbReference>
<proteinExistence type="predicted"/>
<feature type="compositionally biased region" description="Low complexity" evidence="1">
    <location>
        <begin position="419"/>
        <end position="431"/>
    </location>
</feature>
<reference evidence="2 3" key="2">
    <citation type="submission" date="2018-11" db="EMBL/GenBank/DDBJ databases">
        <authorList>
            <consortium name="Pathogen Informatics"/>
        </authorList>
    </citation>
    <scope>NUCLEOTIDE SEQUENCE [LARGE SCALE GENOMIC DNA]</scope>
    <source>
        <strain evidence="2 3">Egypt</strain>
    </source>
</reference>
<dbReference type="GO" id="GO:0012506">
    <property type="term" value="C:vesicle membrane"/>
    <property type="evidence" value="ECO:0007669"/>
    <property type="project" value="TreeGrafter"/>
</dbReference>
<dbReference type="Proteomes" id="UP000272942">
    <property type="component" value="Unassembled WGS sequence"/>
</dbReference>
<accession>A0A183B5E0</accession>
<feature type="compositionally biased region" description="Polar residues" evidence="1">
    <location>
        <begin position="432"/>
        <end position="447"/>
    </location>
</feature>
<evidence type="ECO:0000313" key="2">
    <source>
        <dbReference type="EMBL" id="VDP91697.1"/>
    </source>
</evidence>
<name>A0A183B5E0_9TREM</name>
<evidence type="ECO:0000256" key="1">
    <source>
        <dbReference type="SAM" id="MobiDB-lite"/>
    </source>
</evidence>
<keyword evidence="3" id="KW-1185">Reference proteome</keyword>
<feature type="region of interest" description="Disordered" evidence="1">
    <location>
        <begin position="419"/>
        <end position="456"/>
    </location>
</feature>
<dbReference type="GO" id="GO:0090385">
    <property type="term" value="P:phagosome-lysosome fusion"/>
    <property type="evidence" value="ECO:0007669"/>
    <property type="project" value="TreeGrafter"/>
</dbReference>
<dbReference type="InterPro" id="IPR043548">
    <property type="entry name" value="PIKfyve"/>
</dbReference>
<protein>
    <submittedName>
        <fullName evidence="4">Mediator of RNA polymerase II transcription subunit 13</fullName>
    </submittedName>
</protein>
<reference evidence="4" key="1">
    <citation type="submission" date="2016-06" db="UniProtKB">
        <authorList>
            <consortium name="WormBaseParasite"/>
        </authorList>
    </citation>
    <scope>IDENTIFICATION</scope>
</reference>
<dbReference type="OrthoDB" id="158357at2759"/>
<dbReference type="GO" id="GO:1903426">
    <property type="term" value="P:regulation of reactive oxygen species biosynthetic process"/>
    <property type="evidence" value="ECO:0007669"/>
    <property type="project" value="TreeGrafter"/>
</dbReference>
<dbReference type="PANTHER" id="PTHR46715:SF1">
    <property type="entry name" value="1-PHOSPHATIDYLINOSITOL 3-PHOSPHATE 5-KINASE"/>
    <property type="match status" value="1"/>
</dbReference>
<dbReference type="PANTHER" id="PTHR46715">
    <property type="entry name" value="1-PHOSPHATIDYLINOSITOL 3-PHOSPHATE 5-KINASE"/>
    <property type="match status" value="1"/>
</dbReference>
<dbReference type="EMBL" id="UZAN01057549">
    <property type="protein sequence ID" value="VDP91697.1"/>
    <property type="molecule type" value="Genomic_DNA"/>
</dbReference>
<dbReference type="AlphaFoldDB" id="A0A183B5E0"/>
<evidence type="ECO:0000313" key="3">
    <source>
        <dbReference type="Proteomes" id="UP000272942"/>
    </source>
</evidence>
<organism evidence="4">
    <name type="scientific">Echinostoma caproni</name>
    <dbReference type="NCBI Taxonomy" id="27848"/>
    <lineage>
        <taxon>Eukaryota</taxon>
        <taxon>Metazoa</taxon>
        <taxon>Spiralia</taxon>
        <taxon>Lophotrochozoa</taxon>
        <taxon>Platyhelminthes</taxon>
        <taxon>Trematoda</taxon>
        <taxon>Digenea</taxon>
        <taxon>Plagiorchiida</taxon>
        <taxon>Echinostomata</taxon>
        <taxon>Echinostomatoidea</taxon>
        <taxon>Echinostomatidae</taxon>
        <taxon>Echinostoma</taxon>
    </lineage>
</organism>
<dbReference type="GO" id="GO:0031410">
    <property type="term" value="C:cytoplasmic vesicle"/>
    <property type="evidence" value="ECO:0007669"/>
    <property type="project" value="TreeGrafter"/>
</dbReference>
<dbReference type="GO" id="GO:0000285">
    <property type="term" value="F:1-phosphatidylinositol-3-phosphate 5-kinase activity"/>
    <property type="evidence" value="ECO:0007669"/>
    <property type="project" value="InterPro"/>
</dbReference>
<evidence type="ECO:0000313" key="4">
    <source>
        <dbReference type="WBParaSite" id="ECPE_0001446501-mRNA-1"/>
    </source>
</evidence>
<sequence length="456" mass="51312">MVTEVLSPKSGPVVANNENDNSVSLADLLTGRLYNPSPGVRVCLPFLASTEGRDVPLAAYYTYVIEWPFGRKLNDLLKRKLKVMHAELYAMNQERKMHSSGILMEQNMRTTQAEDHPFLACHLGVNYNMSAERSSFMQIKRSSSSLRFFTNGTDQLLSFALAKEDETCYVDFKARAFTKTANSQGSDPKASFSSMSRLWAGKGSLLCGIWNRLLESGDNAVSQRLTLPSLPADWTNGLQQVHRLERSILDPRSHQFFSFLTTLYTSKSFMWPEPCVPPWIATVEYYGLQDLPLGLFLEKCCFTQQHCRHPHCEIPMTEHVQRFVQTTGSVQLVIRKLNQDPPRPTEFSNPIELNKLRPDSRIQMWLLCPHCRSNSPTVYLSGDTWHYSFVKFLDSLINSPPGQGRCALRAPVVSVAESSANSVNGNSNGNNKQPENLSAPETVTATQRLEPILQLT</sequence>
<gene>
    <name evidence="2" type="ORF">ECPE_LOCUS14425</name>
</gene>
<dbReference type="GO" id="GO:0032438">
    <property type="term" value="P:melanosome organization"/>
    <property type="evidence" value="ECO:0007669"/>
    <property type="project" value="TreeGrafter"/>
</dbReference>